<dbReference type="STRING" id="1427518.XSR1_200071"/>
<name>W1IVN3_9GAMM</name>
<evidence type="ECO:0000256" key="8">
    <source>
        <dbReference type="ARBA" id="ARBA00023167"/>
    </source>
</evidence>
<dbReference type="Proteomes" id="UP000019202">
    <property type="component" value="Unassembled WGS sequence"/>
</dbReference>
<keyword evidence="8" id="KW-0486">Methionine biosynthesis</keyword>
<dbReference type="Gene3D" id="3.30.200.20">
    <property type="entry name" value="Phosphorylase Kinase, domain 1"/>
    <property type="match status" value="1"/>
</dbReference>
<gene>
    <name evidence="10" type="primary">MTK</name>
    <name evidence="10" type="ORF">XSR1_200071</name>
</gene>
<accession>W1IVN3</accession>
<dbReference type="EMBL" id="CBXF010000078">
    <property type="protein sequence ID" value="CDL82552.1"/>
    <property type="molecule type" value="Genomic_DNA"/>
</dbReference>
<dbReference type="InterPro" id="IPR011009">
    <property type="entry name" value="Kinase-like_dom_sf"/>
</dbReference>
<dbReference type="PANTHER" id="PTHR34273">
    <property type="entry name" value="METHYLTHIORIBOSE KINASE"/>
    <property type="match status" value="1"/>
</dbReference>
<evidence type="ECO:0000256" key="4">
    <source>
        <dbReference type="ARBA" id="ARBA00022679"/>
    </source>
</evidence>
<evidence type="ECO:0000256" key="5">
    <source>
        <dbReference type="ARBA" id="ARBA00022741"/>
    </source>
</evidence>
<evidence type="ECO:0000256" key="3">
    <source>
        <dbReference type="ARBA" id="ARBA00012128"/>
    </source>
</evidence>
<evidence type="ECO:0000256" key="6">
    <source>
        <dbReference type="ARBA" id="ARBA00022777"/>
    </source>
</evidence>
<dbReference type="InterPro" id="IPR009212">
    <property type="entry name" value="Methylthioribose_kinase"/>
</dbReference>
<dbReference type="InterPro" id="IPR002575">
    <property type="entry name" value="Aminoglycoside_PTrfase"/>
</dbReference>
<protein>
    <recommendedName>
        <fullName evidence="3">S-methyl-5-thioribose kinase</fullName>
        <ecNumber evidence="3">2.7.1.100</ecNumber>
    </recommendedName>
</protein>
<evidence type="ECO:0000313" key="10">
    <source>
        <dbReference type="EMBL" id="CDL82552.1"/>
    </source>
</evidence>
<keyword evidence="11" id="KW-1185">Reference proteome</keyword>
<keyword evidence="7" id="KW-0067">ATP-binding</keyword>
<dbReference type="AlphaFoldDB" id="W1IVN3"/>
<dbReference type="GO" id="GO:0005524">
    <property type="term" value="F:ATP binding"/>
    <property type="evidence" value="ECO:0007669"/>
    <property type="project" value="UniProtKB-KW"/>
</dbReference>
<dbReference type="GO" id="GO:0009086">
    <property type="term" value="P:methionine biosynthetic process"/>
    <property type="evidence" value="ECO:0007669"/>
    <property type="project" value="UniProtKB-KW"/>
</dbReference>
<keyword evidence="4 10" id="KW-0808">Transferase</keyword>
<dbReference type="Gene3D" id="3.90.1200.10">
    <property type="match status" value="1"/>
</dbReference>
<keyword evidence="6 10" id="KW-0418">Kinase</keyword>
<dbReference type="Pfam" id="PF01636">
    <property type="entry name" value="APH"/>
    <property type="match status" value="1"/>
</dbReference>
<reference evidence="10" key="1">
    <citation type="submission" date="2013-11" db="EMBL/GenBank/DDBJ databases">
        <title>Draft genome sequence and annotation of the entomopathogenic bacteria, Xenorhabdus cabanillasi strain JM26 and Xenorhabdus szentirmai strain DSM 16338.</title>
        <authorList>
            <person name="Gualtieri M."/>
            <person name="Ogier J.C."/>
            <person name="Pages S."/>
            <person name="Givaudan A."/>
            <person name="Gaudriault S."/>
        </authorList>
    </citation>
    <scope>NUCLEOTIDE SEQUENCE [LARGE SCALE GENOMIC DNA]</scope>
    <source>
        <strain evidence="10">DSM 16338</strain>
    </source>
</reference>
<evidence type="ECO:0000256" key="7">
    <source>
        <dbReference type="ARBA" id="ARBA00022840"/>
    </source>
</evidence>
<evidence type="ECO:0000313" key="11">
    <source>
        <dbReference type="Proteomes" id="UP000019202"/>
    </source>
</evidence>
<dbReference type="EC" id="2.7.1.100" evidence="3"/>
<sequence length="422" mass="48605">MMSAYISKGYIPQTCESLPHYLTKNLPTTISPGGSPETWKIEEVGDGNLNLVFIVSGTEKTIVVKQALPYVRAAGELWPLSLSRSYFEYHALTEENKFTGEYVPDVYFYDEEMALFAMEYLSQHIILRNCLIAGEKLPHLAEDIGKFLANMLFHTSDLHLPCKEKKDLTAQFAGNHELCKITEDLIFTEPYFNAKRNSWSSPQLDNEIDFIWQDRALIQAVMFYKYQFMTQAQALLHGDLHSGSIMVTPDSTKVIDPEFSFMGPMAFDIGNYFGNLWMAYFAQPPLRETHAQCVDYQMWILEQIETTWSVFEHHFRQLWVEKETGDAYPVELYQQGTFDSSFLKTAQNDFLSTLFKDTLAYAGLEINRRIIGFAGVADFAQIENQDQRATCEKSALKLARELIVNREKYHNFSLIKRYIAQC</sequence>
<comment type="subunit">
    <text evidence="2">Homodimer.</text>
</comment>
<evidence type="ECO:0000256" key="1">
    <source>
        <dbReference type="ARBA" id="ARBA00010165"/>
    </source>
</evidence>
<dbReference type="SUPFAM" id="SSF56112">
    <property type="entry name" value="Protein kinase-like (PK-like)"/>
    <property type="match status" value="1"/>
</dbReference>
<comment type="caution">
    <text evidence="10">The sequence shown here is derived from an EMBL/GenBank/DDBJ whole genome shotgun (WGS) entry which is preliminary data.</text>
</comment>
<organism evidence="10 11">
    <name type="scientific">Xenorhabdus szentirmaii DSM 16338</name>
    <dbReference type="NCBI Taxonomy" id="1427518"/>
    <lineage>
        <taxon>Bacteria</taxon>
        <taxon>Pseudomonadati</taxon>
        <taxon>Pseudomonadota</taxon>
        <taxon>Gammaproteobacteria</taxon>
        <taxon>Enterobacterales</taxon>
        <taxon>Morganellaceae</taxon>
        <taxon>Xenorhabdus</taxon>
    </lineage>
</organism>
<dbReference type="GO" id="GO:0046522">
    <property type="term" value="F:S-methyl-5-thioribose kinase activity"/>
    <property type="evidence" value="ECO:0007669"/>
    <property type="project" value="UniProtKB-EC"/>
</dbReference>
<dbReference type="PANTHER" id="PTHR34273:SF2">
    <property type="entry name" value="METHYLTHIORIBOSE KINASE"/>
    <property type="match status" value="1"/>
</dbReference>
<proteinExistence type="inferred from homology"/>
<evidence type="ECO:0000259" key="9">
    <source>
        <dbReference type="Pfam" id="PF01636"/>
    </source>
</evidence>
<keyword evidence="8" id="KW-0028">Amino-acid biosynthesis</keyword>
<feature type="domain" description="Aminoglycoside phosphotransferase" evidence="9">
    <location>
        <begin position="41"/>
        <end position="278"/>
    </location>
</feature>
<evidence type="ECO:0000256" key="2">
    <source>
        <dbReference type="ARBA" id="ARBA00011738"/>
    </source>
</evidence>
<comment type="similarity">
    <text evidence="1">Belongs to the methylthioribose kinase family.</text>
</comment>
<dbReference type="PIRSF" id="PIRSF031134">
    <property type="entry name" value="MTRK"/>
    <property type="match status" value="1"/>
</dbReference>
<dbReference type="NCBIfam" id="TIGR01767">
    <property type="entry name" value="MTRK"/>
    <property type="match status" value="1"/>
</dbReference>
<keyword evidence="5" id="KW-0547">Nucleotide-binding</keyword>